<comment type="caution">
    <text evidence="3">The sequence shown here is derived from an EMBL/GenBank/DDBJ whole genome shotgun (WGS) entry which is preliminary data.</text>
</comment>
<dbReference type="PANTHER" id="PTHR32039">
    <property type="entry name" value="MAGNESIUM-CHELATASE SUBUNIT CHLI"/>
    <property type="match status" value="1"/>
</dbReference>
<evidence type="ECO:0000313" key="3">
    <source>
        <dbReference type="EMBL" id="GAA2079190.1"/>
    </source>
</evidence>
<dbReference type="InterPro" id="IPR000523">
    <property type="entry name" value="Mg_chelatse_chII-like_cat_dom"/>
</dbReference>
<dbReference type="InterPro" id="IPR003593">
    <property type="entry name" value="AAA+_ATPase"/>
</dbReference>
<gene>
    <name evidence="3" type="ORF">GCM10009821_19070</name>
</gene>
<dbReference type="InterPro" id="IPR014721">
    <property type="entry name" value="Ribsml_uS5_D2-typ_fold_subgr"/>
</dbReference>
<dbReference type="Proteomes" id="UP001501480">
    <property type="component" value="Unassembled WGS sequence"/>
</dbReference>
<reference evidence="3 4" key="1">
    <citation type="journal article" date="2019" name="Int. J. Syst. Evol. Microbiol.">
        <title>The Global Catalogue of Microorganisms (GCM) 10K type strain sequencing project: providing services to taxonomists for standard genome sequencing and annotation.</title>
        <authorList>
            <consortium name="The Broad Institute Genomics Platform"/>
            <consortium name="The Broad Institute Genome Sequencing Center for Infectious Disease"/>
            <person name="Wu L."/>
            <person name="Ma J."/>
        </authorList>
    </citation>
    <scope>NUCLEOTIDE SEQUENCE [LARGE SCALE GENOMIC DNA]</scope>
    <source>
        <strain evidence="3 4">JCM 15749</strain>
    </source>
</reference>
<dbReference type="CDD" id="cd00009">
    <property type="entry name" value="AAA"/>
    <property type="match status" value="1"/>
</dbReference>
<keyword evidence="4" id="KW-1185">Reference proteome</keyword>
<dbReference type="SUPFAM" id="SSF54211">
    <property type="entry name" value="Ribosomal protein S5 domain 2-like"/>
    <property type="match status" value="1"/>
</dbReference>
<name>A0ABN2W0Y7_9ACTN</name>
<dbReference type="RefSeq" id="WP_344327396.1">
    <property type="nucleotide sequence ID" value="NZ_BAAAPY010000006.1"/>
</dbReference>
<feature type="domain" description="AAA+ ATPase" evidence="2">
    <location>
        <begin position="220"/>
        <end position="404"/>
    </location>
</feature>
<dbReference type="Pfam" id="PF13335">
    <property type="entry name" value="Mg_chelatase_C"/>
    <property type="match status" value="1"/>
</dbReference>
<dbReference type="InterPro" id="IPR025158">
    <property type="entry name" value="Mg_chelat-rel_C"/>
</dbReference>
<dbReference type="Pfam" id="PF13541">
    <property type="entry name" value="ChlI"/>
    <property type="match status" value="1"/>
</dbReference>
<dbReference type="InterPro" id="IPR004482">
    <property type="entry name" value="Mg_chelat-rel"/>
</dbReference>
<dbReference type="SMART" id="SM00382">
    <property type="entry name" value="AAA"/>
    <property type="match status" value="1"/>
</dbReference>
<dbReference type="Pfam" id="PF01078">
    <property type="entry name" value="Mg_chelatase"/>
    <property type="match status" value="1"/>
</dbReference>
<evidence type="ECO:0000259" key="2">
    <source>
        <dbReference type="SMART" id="SM00382"/>
    </source>
</evidence>
<sequence>MAGIAHSVALEGLVGRPVEVEVDVSSGMPGTIVVGLGDTIVSEARERVRAAVINSGVAWPEHRVAINLAPSTLPKSGSHYDLAMALAVVAAKRVISSDQLAGTAYVGELALDGRLRAVRGVLPATLAAAEAGFESIVVPEVNVPEARLVPGIRVVGVRSLRQCLARVTGEPEPDDPEVPPLDDSAGTTAWGGAGGGIGLDLADVAGQEDTRTAVVVAAAGGHHLLMTGPPGIGKTMLAQRLPGLLPDLDHAQALEVSAVHSLAGVLPSDAPLVRRPPFVDPHHTATAVAIVGGGSRGIRPGALSVAHRGVLFLDEAPEFASNVLDALRQPLESGHVVVSRSAQTARFPARFQLVLAANPCPCGQGGSVTQECDCTPLMRRRYRDRISGPVRDRIDIHRQLVAPSRPELAHAVAAGRSTAELAPLVHLARERQQHRLADTPWALNTDVPGVELRKRWPVSESGRALVESQLAARKLSARSADRILRVAWTVADLRGHDRPDPDDVELALALRRGTPLGSGLRDLTVGAAS</sequence>
<dbReference type="SUPFAM" id="SSF52540">
    <property type="entry name" value="P-loop containing nucleoside triphosphate hydrolases"/>
    <property type="match status" value="1"/>
</dbReference>
<dbReference type="InterPro" id="IPR027417">
    <property type="entry name" value="P-loop_NTPase"/>
</dbReference>
<organism evidence="3 4">
    <name type="scientific">Aeromicrobium halocynthiae</name>
    <dbReference type="NCBI Taxonomy" id="560557"/>
    <lineage>
        <taxon>Bacteria</taxon>
        <taxon>Bacillati</taxon>
        <taxon>Actinomycetota</taxon>
        <taxon>Actinomycetes</taxon>
        <taxon>Propionibacteriales</taxon>
        <taxon>Nocardioidaceae</taxon>
        <taxon>Aeromicrobium</taxon>
    </lineage>
</organism>
<evidence type="ECO:0000256" key="1">
    <source>
        <dbReference type="ARBA" id="ARBA00006354"/>
    </source>
</evidence>
<dbReference type="InterPro" id="IPR020568">
    <property type="entry name" value="Ribosomal_Su5_D2-typ_SF"/>
</dbReference>
<proteinExistence type="inferred from homology"/>
<dbReference type="NCBIfam" id="TIGR00368">
    <property type="entry name" value="YifB family Mg chelatase-like AAA ATPase"/>
    <property type="match status" value="1"/>
</dbReference>
<evidence type="ECO:0000313" key="4">
    <source>
        <dbReference type="Proteomes" id="UP001501480"/>
    </source>
</evidence>
<accession>A0ABN2W0Y7</accession>
<protein>
    <submittedName>
        <fullName evidence="3">YifB family Mg chelatase-like AAA ATPase</fullName>
    </submittedName>
</protein>
<dbReference type="Gene3D" id="3.30.230.10">
    <property type="match status" value="1"/>
</dbReference>
<dbReference type="Gene3D" id="3.40.50.300">
    <property type="entry name" value="P-loop containing nucleotide triphosphate hydrolases"/>
    <property type="match status" value="1"/>
</dbReference>
<comment type="similarity">
    <text evidence="1">Belongs to the Mg-chelatase subunits D/I family. ComM subfamily.</text>
</comment>
<dbReference type="PANTHER" id="PTHR32039:SF7">
    <property type="entry name" value="COMPETENCE PROTEIN COMM"/>
    <property type="match status" value="1"/>
</dbReference>
<dbReference type="EMBL" id="BAAAPY010000006">
    <property type="protein sequence ID" value="GAA2079190.1"/>
    <property type="molecule type" value="Genomic_DNA"/>
</dbReference>
<dbReference type="InterPro" id="IPR045006">
    <property type="entry name" value="CHLI-like"/>
</dbReference>